<dbReference type="Proteomes" id="UP001409585">
    <property type="component" value="Unassembled WGS sequence"/>
</dbReference>
<feature type="compositionally biased region" description="Basic and acidic residues" evidence="1">
    <location>
        <begin position="57"/>
        <end position="70"/>
    </location>
</feature>
<evidence type="ECO:0000259" key="2">
    <source>
        <dbReference type="PROSITE" id="PS50851"/>
    </source>
</evidence>
<proteinExistence type="predicted"/>
<dbReference type="AlphaFoldDB" id="A0AAV3U0E5"/>
<evidence type="ECO:0000256" key="1">
    <source>
        <dbReference type="SAM" id="MobiDB-lite"/>
    </source>
</evidence>
<gene>
    <name evidence="3" type="ORF">GCM10025791_13260</name>
</gene>
<dbReference type="InterPro" id="IPR002545">
    <property type="entry name" value="CheW-lke_dom"/>
</dbReference>
<feature type="compositionally biased region" description="Pro residues" evidence="1">
    <location>
        <begin position="172"/>
        <end position="186"/>
    </location>
</feature>
<dbReference type="SUPFAM" id="SSF50341">
    <property type="entry name" value="CheW-like"/>
    <property type="match status" value="1"/>
</dbReference>
<organism evidence="3 4">
    <name type="scientific">Halioxenophilus aromaticivorans</name>
    <dbReference type="NCBI Taxonomy" id="1306992"/>
    <lineage>
        <taxon>Bacteria</taxon>
        <taxon>Pseudomonadati</taxon>
        <taxon>Pseudomonadota</taxon>
        <taxon>Gammaproteobacteria</taxon>
        <taxon>Alteromonadales</taxon>
        <taxon>Alteromonadaceae</taxon>
        <taxon>Halioxenophilus</taxon>
    </lineage>
</organism>
<dbReference type="InterPro" id="IPR036061">
    <property type="entry name" value="CheW-like_dom_sf"/>
</dbReference>
<sequence>MLPKDSVKSDNWLLSYMDDLLGEAGHGNEEELSNAQEMQASDSEKAAVEKPQQQSFIEKHTAQETRRTVVEPEADVAESDKTDNITNDNIATGDIITENTQGESDENDLAQAHKETLTMACQASWPETVASSSATFPLDDIGEETVLSPNSSDHDSFTPELEPSPEPDPEPVPEPVPEPAPTPPPVMSQREQQAARSITPMEELNAEYLELLARKQRVEKLLRDSTLQAQSALTVAVPQQPDLVKEIIAPAPAPAVPLAPPKAAPPKVALAPKVKTVTPKIKTVAPAKPVEPAQTVTGVATQTAAADTTTGLNNQWQDGRPVWAQNRFDVLLFSVSQLTLAVPLVALGQIQKINDDLTPLFGQADWFMGVMPSKLGKIRCVDTALFVMRERYQPEFRQNYRFVITIDGFPWGLAVDEVKQPIALEPASVNWRGARSQRPWLAGTIREHMCALIDVPMLGEILAKEDKNCR</sequence>
<dbReference type="Pfam" id="PF01584">
    <property type="entry name" value="CheW"/>
    <property type="match status" value="1"/>
</dbReference>
<feature type="domain" description="CheW-like" evidence="2">
    <location>
        <begin position="327"/>
        <end position="464"/>
    </location>
</feature>
<dbReference type="GO" id="GO:0006935">
    <property type="term" value="P:chemotaxis"/>
    <property type="evidence" value="ECO:0007669"/>
    <property type="project" value="InterPro"/>
</dbReference>
<evidence type="ECO:0000313" key="3">
    <source>
        <dbReference type="EMBL" id="GAA4936885.1"/>
    </source>
</evidence>
<feature type="region of interest" description="Disordered" evidence="1">
    <location>
        <begin position="24"/>
        <end position="107"/>
    </location>
</feature>
<dbReference type="RefSeq" id="WP_345418950.1">
    <property type="nucleotide sequence ID" value="NZ_BAABLX010000007.1"/>
</dbReference>
<dbReference type="PROSITE" id="PS50851">
    <property type="entry name" value="CHEW"/>
    <property type="match status" value="1"/>
</dbReference>
<name>A0AAV3U0E5_9ALTE</name>
<feature type="region of interest" description="Disordered" evidence="1">
    <location>
        <begin position="143"/>
        <end position="196"/>
    </location>
</feature>
<dbReference type="GO" id="GO:0007165">
    <property type="term" value="P:signal transduction"/>
    <property type="evidence" value="ECO:0007669"/>
    <property type="project" value="InterPro"/>
</dbReference>
<keyword evidence="4" id="KW-1185">Reference proteome</keyword>
<protein>
    <recommendedName>
        <fullName evidence="2">CheW-like domain-containing protein</fullName>
    </recommendedName>
</protein>
<reference evidence="4" key="1">
    <citation type="journal article" date="2019" name="Int. J. Syst. Evol. Microbiol.">
        <title>The Global Catalogue of Microorganisms (GCM) 10K type strain sequencing project: providing services to taxonomists for standard genome sequencing and annotation.</title>
        <authorList>
            <consortium name="The Broad Institute Genomics Platform"/>
            <consortium name="The Broad Institute Genome Sequencing Center for Infectious Disease"/>
            <person name="Wu L."/>
            <person name="Ma J."/>
        </authorList>
    </citation>
    <scope>NUCLEOTIDE SEQUENCE [LARGE SCALE GENOMIC DNA]</scope>
    <source>
        <strain evidence="4">JCM 19134</strain>
    </source>
</reference>
<comment type="caution">
    <text evidence="3">The sequence shown here is derived from an EMBL/GenBank/DDBJ whole genome shotgun (WGS) entry which is preliminary data.</text>
</comment>
<dbReference type="SMART" id="SM00260">
    <property type="entry name" value="CheW"/>
    <property type="match status" value="1"/>
</dbReference>
<dbReference type="EMBL" id="BAABLX010000007">
    <property type="protein sequence ID" value="GAA4936885.1"/>
    <property type="molecule type" value="Genomic_DNA"/>
</dbReference>
<accession>A0AAV3U0E5</accession>
<evidence type="ECO:0000313" key="4">
    <source>
        <dbReference type="Proteomes" id="UP001409585"/>
    </source>
</evidence>